<reference evidence="3" key="3">
    <citation type="journal article" date="2010" name="Genome Res.">
        <title>Population genomic sequencing of Coccidioides fungi reveals recent hybridization and transposon control.</title>
        <authorList>
            <person name="Neafsey D.E."/>
            <person name="Barker B.M."/>
            <person name="Sharpton T.J."/>
            <person name="Stajich J.E."/>
            <person name="Park D.J."/>
            <person name="Whiston E."/>
            <person name="Hung C.-Y."/>
            <person name="McMahan C."/>
            <person name="White J."/>
            <person name="Sykes S."/>
            <person name="Heiman D."/>
            <person name="Young S."/>
            <person name="Zeng Q."/>
            <person name="Abouelleil A."/>
            <person name="Aftuck L."/>
            <person name="Bessette D."/>
            <person name="Brown A."/>
            <person name="FitzGerald M."/>
            <person name="Lui A."/>
            <person name="Macdonald J.P."/>
            <person name="Priest M."/>
            <person name="Orbach M.J."/>
            <person name="Galgiani J.N."/>
            <person name="Kirkland T.N."/>
            <person name="Cole G.T."/>
            <person name="Birren B.W."/>
            <person name="Henn M.R."/>
            <person name="Taylor J.W."/>
            <person name="Rounsley S.D."/>
        </authorList>
    </citation>
    <scope>NUCLEOTIDE SEQUENCE [LARGE SCALE GENOMIC DNA]</scope>
    <source>
        <strain evidence="3">RMSCC 3488</strain>
    </source>
</reference>
<proteinExistence type="predicted"/>
<sequence>MGIRASTYMEKLTQQSAARRELNVTHNGKLVFQLAASTIASVFSGASHVLDDFNCKQRPFKNQLVTSKSNPSMSGDNRRNSLYGDHYFYLSSCLLSSLETSISLSEIIFPSYLMAIALLVCKLLALFSFFGDGISLGSRHLIYSVVVALTAVENIFLFIQYLRLWIICAVKENSPRIHSLERHFFYLKMFVCRPTTVISRHRLGIYDTATMDAICNASKCSFELHEDGLTIHVLETSNESGSRHHGKTIRTTALSLEYFEGMKALHS</sequence>
<feature type="transmembrane region" description="Helical" evidence="1">
    <location>
        <begin position="142"/>
        <end position="166"/>
    </location>
</feature>
<keyword evidence="1" id="KW-0812">Transmembrane</keyword>
<evidence type="ECO:0000313" key="2">
    <source>
        <dbReference type="EMBL" id="KMM68415.1"/>
    </source>
</evidence>
<protein>
    <submittedName>
        <fullName evidence="2">Uncharacterized protein</fullName>
    </submittedName>
</protein>
<organism evidence="2 3">
    <name type="scientific">Coccidioides posadasii RMSCC 3488</name>
    <dbReference type="NCBI Taxonomy" id="454284"/>
    <lineage>
        <taxon>Eukaryota</taxon>
        <taxon>Fungi</taxon>
        <taxon>Dikarya</taxon>
        <taxon>Ascomycota</taxon>
        <taxon>Pezizomycotina</taxon>
        <taxon>Eurotiomycetes</taxon>
        <taxon>Eurotiomycetidae</taxon>
        <taxon>Onygenales</taxon>
        <taxon>Onygenaceae</taxon>
        <taxon>Coccidioides</taxon>
    </lineage>
</organism>
<reference evidence="2 3" key="1">
    <citation type="submission" date="2007-06" db="EMBL/GenBank/DDBJ databases">
        <title>The Genome Sequence of Coccidioides posadasii RMSCC_3488.</title>
        <authorList>
            <consortium name="Coccidioides Genome Resources Consortium"/>
            <consortium name="The Broad Institute Genome Sequencing Platform"/>
            <person name="Henn M.R."/>
            <person name="Sykes S."/>
            <person name="Young S."/>
            <person name="Jaffe D."/>
            <person name="Berlin A."/>
            <person name="Alvarez P."/>
            <person name="Butler J."/>
            <person name="Gnerre S."/>
            <person name="Grabherr M."/>
            <person name="Mauceli E."/>
            <person name="Brockman W."/>
            <person name="Kodira C."/>
            <person name="Alvarado L."/>
            <person name="Zeng Q."/>
            <person name="Crawford M."/>
            <person name="Antoine C."/>
            <person name="Devon K."/>
            <person name="Galgiani J."/>
            <person name="Orsborn K."/>
            <person name="Lewis M.L."/>
            <person name="Nusbaum C."/>
            <person name="Galagan J."/>
            <person name="Birren B."/>
        </authorList>
    </citation>
    <scope>NUCLEOTIDE SEQUENCE [LARGE SCALE GENOMIC DNA]</scope>
    <source>
        <strain evidence="2 3">RMSCC 3488</strain>
    </source>
</reference>
<dbReference type="AlphaFoldDB" id="A0A0J6FGD4"/>
<dbReference type="OrthoDB" id="4210191at2759"/>
<dbReference type="VEuPathDB" id="FungiDB:CPAG_04742"/>
<evidence type="ECO:0000313" key="3">
    <source>
        <dbReference type="Proteomes" id="UP000054567"/>
    </source>
</evidence>
<name>A0A0J6FGD4_COCPO</name>
<keyword evidence="1" id="KW-0472">Membrane</keyword>
<feature type="transmembrane region" description="Helical" evidence="1">
    <location>
        <begin position="111"/>
        <end position="130"/>
    </location>
</feature>
<dbReference type="EMBL" id="DS268110">
    <property type="protein sequence ID" value="KMM68415.1"/>
    <property type="molecule type" value="Genomic_DNA"/>
</dbReference>
<dbReference type="Proteomes" id="UP000054567">
    <property type="component" value="Unassembled WGS sequence"/>
</dbReference>
<accession>A0A0J6FGD4</accession>
<gene>
    <name evidence="2" type="ORF">CPAG_04742</name>
</gene>
<keyword evidence="1" id="KW-1133">Transmembrane helix</keyword>
<evidence type="ECO:0000256" key="1">
    <source>
        <dbReference type="SAM" id="Phobius"/>
    </source>
</evidence>
<reference evidence="3" key="2">
    <citation type="journal article" date="2009" name="Genome Res.">
        <title>Comparative genomic analyses of the human fungal pathogens Coccidioides and their relatives.</title>
        <authorList>
            <person name="Sharpton T.J."/>
            <person name="Stajich J.E."/>
            <person name="Rounsley S.D."/>
            <person name="Gardner M.J."/>
            <person name="Wortman J.R."/>
            <person name="Jordar V.S."/>
            <person name="Maiti R."/>
            <person name="Kodira C.D."/>
            <person name="Neafsey D.E."/>
            <person name="Zeng Q."/>
            <person name="Hung C.-Y."/>
            <person name="McMahan C."/>
            <person name="Muszewska A."/>
            <person name="Grynberg M."/>
            <person name="Mandel M.A."/>
            <person name="Kellner E.M."/>
            <person name="Barker B.M."/>
            <person name="Galgiani J.N."/>
            <person name="Orbach M.J."/>
            <person name="Kirkland T.N."/>
            <person name="Cole G.T."/>
            <person name="Henn M.R."/>
            <person name="Birren B.W."/>
            <person name="Taylor J.W."/>
        </authorList>
    </citation>
    <scope>NUCLEOTIDE SEQUENCE [LARGE SCALE GENOMIC DNA]</scope>
    <source>
        <strain evidence="3">RMSCC 3488</strain>
    </source>
</reference>